<reference evidence="3 4" key="1">
    <citation type="submission" date="2020-05" db="EMBL/GenBank/DDBJ databases">
        <authorList>
            <person name="Whitworth D."/>
        </authorList>
    </citation>
    <scope>NUCLEOTIDE SEQUENCE [LARGE SCALE GENOMIC DNA]</scope>
    <source>
        <strain evidence="3 4">CA046A</strain>
    </source>
</reference>
<feature type="non-terminal residue" evidence="3">
    <location>
        <position position="237"/>
    </location>
</feature>
<comment type="caution">
    <text evidence="3">The sequence shown here is derived from an EMBL/GenBank/DDBJ whole genome shotgun (WGS) entry which is preliminary data.</text>
</comment>
<dbReference type="InterPro" id="IPR024455">
    <property type="entry name" value="Phage_capsid"/>
</dbReference>
<dbReference type="NCBIfam" id="TIGR01554">
    <property type="entry name" value="major_cap_HK97"/>
    <property type="match status" value="1"/>
</dbReference>
<evidence type="ECO:0000259" key="2">
    <source>
        <dbReference type="Pfam" id="PF05065"/>
    </source>
</evidence>
<dbReference type="Gene3D" id="3.30.2400.10">
    <property type="entry name" value="Major capsid protein gp5"/>
    <property type="match status" value="1"/>
</dbReference>
<organism evidence="3 4">
    <name type="scientific">Corallococcus exercitus</name>
    <dbReference type="NCBI Taxonomy" id="2316736"/>
    <lineage>
        <taxon>Bacteria</taxon>
        <taxon>Pseudomonadati</taxon>
        <taxon>Myxococcota</taxon>
        <taxon>Myxococcia</taxon>
        <taxon>Myxococcales</taxon>
        <taxon>Cystobacterineae</taxon>
        <taxon>Myxococcaceae</taxon>
        <taxon>Corallococcus</taxon>
    </lineage>
</organism>
<dbReference type="SUPFAM" id="SSF56563">
    <property type="entry name" value="Major capsid protein gp5"/>
    <property type="match status" value="1"/>
</dbReference>
<sequence>SLEAEKAQIERRQQIASGIQSGVIAGNPIPKPAGEQRSFEGMERDAILATPEYRSAYLKRLQGRDLTETEQRALTTAANSAGAAVPTTTLNMIIDKLRQTSALFPRITVSYVPGNLSLVVANAKNAAAWKAEGTDGTPADDTVINVNLTGFELIKLVEISAAAQAMTIDAFEAYIASELGRQMAIAVENAILNGTGSGQPTGILTGVAWDATNSTTWANGGNVGYDNIVDGLALLPT</sequence>
<proteinExistence type="predicted"/>
<dbReference type="Pfam" id="PF05065">
    <property type="entry name" value="Phage_capsid"/>
    <property type="match status" value="1"/>
</dbReference>
<dbReference type="InterPro" id="IPR054612">
    <property type="entry name" value="Phage_capsid-like_C"/>
</dbReference>
<feature type="domain" description="Phage capsid-like C-terminal" evidence="2">
    <location>
        <begin position="82"/>
        <end position="230"/>
    </location>
</feature>
<dbReference type="Proteomes" id="UP000528460">
    <property type="component" value="Unassembled WGS sequence"/>
</dbReference>
<evidence type="ECO:0000313" key="3">
    <source>
        <dbReference type="EMBL" id="NOK15314.1"/>
    </source>
</evidence>
<feature type="non-terminal residue" evidence="3">
    <location>
        <position position="1"/>
    </location>
</feature>
<evidence type="ECO:0000313" key="4">
    <source>
        <dbReference type="Proteomes" id="UP000528460"/>
    </source>
</evidence>
<dbReference type="EMBL" id="JABFJW010000755">
    <property type="protein sequence ID" value="NOK15314.1"/>
    <property type="molecule type" value="Genomic_DNA"/>
</dbReference>
<comment type="subcellular location">
    <subcellularLocation>
        <location evidence="1">Virion</location>
    </subcellularLocation>
</comment>
<protein>
    <submittedName>
        <fullName evidence="3">Phage major capsid protein</fullName>
    </submittedName>
</protein>
<gene>
    <name evidence="3" type="ORF">HNS30_40575</name>
</gene>
<evidence type="ECO:0000256" key="1">
    <source>
        <dbReference type="ARBA" id="ARBA00004328"/>
    </source>
</evidence>
<name>A0A7Y4K249_9BACT</name>
<accession>A0A7Y4K249</accession>
<dbReference type="AlphaFoldDB" id="A0A7Y4K249"/>